<evidence type="ECO:0000313" key="3">
    <source>
        <dbReference type="EMBL" id="EEC57468.1"/>
    </source>
</evidence>
<dbReference type="InterPro" id="IPR052710">
    <property type="entry name" value="CAAX_protease"/>
</dbReference>
<reference evidence="3 4" key="2">
    <citation type="submission" date="2008-11" db="EMBL/GenBank/DDBJ databases">
        <authorList>
            <person name="Fulton L."/>
            <person name="Clifton S."/>
            <person name="Fulton B."/>
            <person name="Xu J."/>
            <person name="Minx P."/>
            <person name="Pepin K.H."/>
            <person name="Johnson M."/>
            <person name="Bhonagiri V."/>
            <person name="Nash W.E."/>
            <person name="Mardis E.R."/>
            <person name="Wilson R.K."/>
        </authorList>
    </citation>
    <scope>NUCLEOTIDE SEQUENCE [LARGE SCALE GENOMIC DNA]</scope>
    <source>
        <strain evidence="3 4">ATCC 43243</strain>
    </source>
</reference>
<comment type="caution">
    <text evidence="3">The sequence shown here is derived from an EMBL/GenBank/DDBJ whole genome shotgun (WGS) entry which is preliminary data.</text>
</comment>
<dbReference type="eggNOG" id="COG1266">
    <property type="taxonomic scope" value="Bacteria"/>
</dbReference>
<evidence type="ECO:0000259" key="2">
    <source>
        <dbReference type="Pfam" id="PF02517"/>
    </source>
</evidence>
<sequence>MTVNVTGSIIKDMCDNKRKNTVWVWEALFPYIIYLIVMEFVTAIVPYVTGRTDSSSVTAGLAGQIIMIPVLIFMLHRECMLKFVFEWKKDAVRDLIIPFAAGAIIGAAATWAAGMLASADPGFEGIQTVYRQNIAVTIVSSVIFAPVVEELLFRALMYRRMKCVFRGHTAIIVSALFFAVGHASVLQLVYGFIMGIVFAVLYDRRNTILAPVAMHMAANLITILIKL</sequence>
<dbReference type="PANTHER" id="PTHR36435:SF1">
    <property type="entry name" value="CAAX AMINO TERMINAL PROTEASE FAMILY PROTEIN"/>
    <property type="match status" value="1"/>
</dbReference>
<proteinExistence type="predicted"/>
<keyword evidence="4" id="KW-1185">Reference proteome</keyword>
<evidence type="ECO:0000313" key="4">
    <source>
        <dbReference type="Proteomes" id="UP000003136"/>
    </source>
</evidence>
<feature type="transmembrane region" description="Helical" evidence="1">
    <location>
        <begin position="95"/>
        <end position="114"/>
    </location>
</feature>
<feature type="transmembrane region" description="Helical" evidence="1">
    <location>
        <begin position="57"/>
        <end position="75"/>
    </location>
</feature>
<keyword evidence="1" id="KW-0472">Membrane</keyword>
<feature type="transmembrane region" description="Helical" evidence="1">
    <location>
        <begin position="21"/>
        <end position="45"/>
    </location>
</feature>
<accession>B7ASC2</accession>
<dbReference type="InterPro" id="IPR003675">
    <property type="entry name" value="Rce1/LyrA-like_dom"/>
</dbReference>
<dbReference type="EMBL" id="ABVQ01000036">
    <property type="protein sequence ID" value="EEC57468.1"/>
    <property type="molecule type" value="Genomic_DNA"/>
</dbReference>
<name>B7ASC2_9FIRM</name>
<keyword evidence="1" id="KW-1133">Transmembrane helix</keyword>
<dbReference type="GO" id="GO:0080120">
    <property type="term" value="P:CAAX-box protein maturation"/>
    <property type="evidence" value="ECO:0007669"/>
    <property type="project" value="UniProtKB-ARBA"/>
</dbReference>
<gene>
    <name evidence="3" type="ORF">BACPEC_01977</name>
</gene>
<dbReference type="STRING" id="483218.BACPEC_01977"/>
<protein>
    <recommendedName>
        <fullName evidence="2">CAAX prenyl protease 2/Lysostaphin resistance protein A-like domain-containing protein</fullName>
    </recommendedName>
</protein>
<reference evidence="3 4" key="1">
    <citation type="submission" date="2008-11" db="EMBL/GenBank/DDBJ databases">
        <title>Draft genome sequence of Bacteroides pectinophilus (ATCC 43243).</title>
        <authorList>
            <person name="Sudarsanam P."/>
            <person name="Ley R."/>
            <person name="Guruge J."/>
            <person name="Turnbaugh P.J."/>
            <person name="Mahowald M."/>
            <person name="Liep D."/>
            <person name="Gordon J."/>
        </authorList>
    </citation>
    <scope>NUCLEOTIDE SEQUENCE [LARGE SCALE GENOMIC DNA]</scope>
    <source>
        <strain evidence="3 4">ATCC 43243</strain>
    </source>
</reference>
<organism evidence="3 4">
    <name type="scientific">[Bacteroides] pectinophilus ATCC 43243</name>
    <dbReference type="NCBI Taxonomy" id="483218"/>
    <lineage>
        <taxon>Bacteria</taxon>
        <taxon>Bacillati</taxon>
        <taxon>Bacillota</taxon>
        <taxon>Clostridia</taxon>
        <taxon>Eubacteriales</taxon>
    </lineage>
</organism>
<evidence type="ECO:0000256" key="1">
    <source>
        <dbReference type="SAM" id="Phobius"/>
    </source>
</evidence>
<feature type="transmembrane region" description="Helical" evidence="1">
    <location>
        <begin position="208"/>
        <end position="225"/>
    </location>
</feature>
<dbReference type="Pfam" id="PF02517">
    <property type="entry name" value="Rce1-like"/>
    <property type="match status" value="1"/>
</dbReference>
<keyword evidence="1" id="KW-0812">Transmembrane</keyword>
<dbReference type="PANTHER" id="PTHR36435">
    <property type="entry name" value="SLR1288 PROTEIN"/>
    <property type="match status" value="1"/>
</dbReference>
<dbReference type="AlphaFoldDB" id="B7ASC2"/>
<feature type="transmembrane region" description="Helical" evidence="1">
    <location>
        <begin position="134"/>
        <end position="157"/>
    </location>
</feature>
<dbReference type="HOGENOM" id="CLU_066413_0_0_9"/>
<dbReference type="GO" id="GO:0004175">
    <property type="term" value="F:endopeptidase activity"/>
    <property type="evidence" value="ECO:0007669"/>
    <property type="project" value="UniProtKB-ARBA"/>
</dbReference>
<feature type="transmembrane region" description="Helical" evidence="1">
    <location>
        <begin position="169"/>
        <end position="202"/>
    </location>
</feature>
<feature type="domain" description="CAAX prenyl protease 2/Lysostaphin resistance protein A-like" evidence="2">
    <location>
        <begin position="133"/>
        <end position="221"/>
    </location>
</feature>
<dbReference type="Proteomes" id="UP000003136">
    <property type="component" value="Unassembled WGS sequence"/>
</dbReference>